<sequence length="221" mass="24833">MRLLSYSSSPAILEQTTILRETQPLESRRRDRTATAFDYDNYVLSLEADERISGSSTSIISQRGQARESSLKTDYRLSFTSTLPHQANYIRQYSMHSHTSSVESERKKKIISRIVTVVAIVIFIVCILVVTLTLRLSHKIDELVRLKQLMPKPIQQYPIDGIVSTALTTITTTTRAAAATSSLSRTSSSKPSSIVTSLIKRSRKNKAINYLQTEQLYSQSS</sequence>
<dbReference type="EMBL" id="CAJOBC010003692">
    <property type="protein sequence ID" value="CAF3796256.1"/>
    <property type="molecule type" value="Genomic_DNA"/>
</dbReference>
<gene>
    <name evidence="2" type="ORF">GPM918_LOCUS14982</name>
    <name evidence="3" type="ORF">OVA965_LOCUS25281</name>
    <name evidence="4" type="ORF">SRO942_LOCUS14982</name>
    <name evidence="5" type="ORF">TMI583_LOCUS26006</name>
</gene>
<evidence type="ECO:0000256" key="1">
    <source>
        <dbReference type="SAM" id="Phobius"/>
    </source>
</evidence>
<dbReference type="Proteomes" id="UP000663829">
    <property type="component" value="Unassembled WGS sequence"/>
</dbReference>
<name>A0A814INC7_9BILA</name>
<dbReference type="AlphaFoldDB" id="A0A814INC7"/>
<dbReference type="Proteomes" id="UP000677228">
    <property type="component" value="Unassembled WGS sequence"/>
</dbReference>
<dbReference type="Proteomes" id="UP000681722">
    <property type="component" value="Unassembled WGS sequence"/>
</dbReference>
<accession>A0A814INC7</accession>
<organism evidence="2 6">
    <name type="scientific">Didymodactylos carnosus</name>
    <dbReference type="NCBI Taxonomy" id="1234261"/>
    <lineage>
        <taxon>Eukaryota</taxon>
        <taxon>Metazoa</taxon>
        <taxon>Spiralia</taxon>
        <taxon>Gnathifera</taxon>
        <taxon>Rotifera</taxon>
        <taxon>Eurotatoria</taxon>
        <taxon>Bdelloidea</taxon>
        <taxon>Philodinida</taxon>
        <taxon>Philodinidae</taxon>
        <taxon>Didymodactylos</taxon>
    </lineage>
</organism>
<dbReference type="EMBL" id="CAJOBA010037162">
    <property type="protein sequence ID" value="CAF4036891.1"/>
    <property type="molecule type" value="Genomic_DNA"/>
</dbReference>
<evidence type="ECO:0000313" key="4">
    <source>
        <dbReference type="EMBL" id="CAF3796256.1"/>
    </source>
</evidence>
<dbReference type="EMBL" id="CAJNOK010015618">
    <property type="protein sequence ID" value="CAF1228943.1"/>
    <property type="molecule type" value="Genomic_DNA"/>
</dbReference>
<dbReference type="OrthoDB" id="10032975at2759"/>
<keyword evidence="1" id="KW-1133">Transmembrane helix</keyword>
<protein>
    <submittedName>
        <fullName evidence="2">Uncharacterized protein</fullName>
    </submittedName>
</protein>
<evidence type="ECO:0000313" key="2">
    <source>
        <dbReference type="EMBL" id="CAF1025031.1"/>
    </source>
</evidence>
<keyword evidence="1" id="KW-0812">Transmembrane</keyword>
<feature type="transmembrane region" description="Helical" evidence="1">
    <location>
        <begin position="114"/>
        <end position="134"/>
    </location>
</feature>
<proteinExistence type="predicted"/>
<keyword evidence="6" id="KW-1185">Reference proteome</keyword>
<keyword evidence="1" id="KW-0472">Membrane</keyword>
<evidence type="ECO:0000313" key="6">
    <source>
        <dbReference type="Proteomes" id="UP000663829"/>
    </source>
</evidence>
<reference evidence="2" key="1">
    <citation type="submission" date="2021-02" db="EMBL/GenBank/DDBJ databases">
        <authorList>
            <person name="Nowell W R."/>
        </authorList>
    </citation>
    <scope>NUCLEOTIDE SEQUENCE</scope>
</reference>
<evidence type="ECO:0000313" key="3">
    <source>
        <dbReference type="EMBL" id="CAF1228943.1"/>
    </source>
</evidence>
<dbReference type="Proteomes" id="UP000682733">
    <property type="component" value="Unassembled WGS sequence"/>
</dbReference>
<dbReference type="EMBL" id="CAJNOQ010003692">
    <property type="protein sequence ID" value="CAF1025031.1"/>
    <property type="molecule type" value="Genomic_DNA"/>
</dbReference>
<evidence type="ECO:0000313" key="5">
    <source>
        <dbReference type="EMBL" id="CAF4036891.1"/>
    </source>
</evidence>
<comment type="caution">
    <text evidence="2">The sequence shown here is derived from an EMBL/GenBank/DDBJ whole genome shotgun (WGS) entry which is preliminary data.</text>
</comment>